<dbReference type="EMBL" id="LWBP01000188">
    <property type="protein sequence ID" value="OQP58442.1"/>
    <property type="molecule type" value="Genomic_DNA"/>
</dbReference>
<dbReference type="Proteomes" id="UP000192276">
    <property type="component" value="Unassembled WGS sequence"/>
</dbReference>
<keyword evidence="1" id="KW-1133">Transmembrane helix</keyword>
<keyword evidence="1" id="KW-0472">Membrane</keyword>
<keyword evidence="3" id="KW-1185">Reference proteome</keyword>
<accession>A0A1V9FJB6</accession>
<feature type="transmembrane region" description="Helical" evidence="1">
    <location>
        <begin position="6"/>
        <end position="27"/>
    </location>
</feature>
<protein>
    <submittedName>
        <fullName evidence="2">Uncharacterized protein</fullName>
    </submittedName>
</protein>
<organism evidence="2 3">
    <name type="scientific">Niastella populi</name>
    <dbReference type="NCBI Taxonomy" id="550983"/>
    <lineage>
        <taxon>Bacteria</taxon>
        <taxon>Pseudomonadati</taxon>
        <taxon>Bacteroidota</taxon>
        <taxon>Chitinophagia</taxon>
        <taxon>Chitinophagales</taxon>
        <taxon>Chitinophagaceae</taxon>
        <taxon>Niastella</taxon>
    </lineage>
</organism>
<proteinExistence type="predicted"/>
<name>A0A1V9FJB6_9BACT</name>
<gene>
    <name evidence="2" type="ORF">A4R26_03015</name>
</gene>
<dbReference type="AlphaFoldDB" id="A0A1V9FJB6"/>
<evidence type="ECO:0000313" key="2">
    <source>
        <dbReference type="EMBL" id="OQP58442.1"/>
    </source>
</evidence>
<evidence type="ECO:0000313" key="3">
    <source>
        <dbReference type="Proteomes" id="UP000192276"/>
    </source>
</evidence>
<comment type="caution">
    <text evidence="2">The sequence shown here is derived from an EMBL/GenBank/DDBJ whole genome shotgun (WGS) entry which is preliminary data.</text>
</comment>
<sequence>MLEGWGAGMVILIIECIRAIFPFFSILHQVIPLTAFIIHTAISILSTQDNHQTLTGPSRDFHKTFTRLLRDLHETFT</sequence>
<evidence type="ECO:0000256" key="1">
    <source>
        <dbReference type="SAM" id="Phobius"/>
    </source>
</evidence>
<keyword evidence="1" id="KW-0812">Transmembrane</keyword>
<reference evidence="3" key="1">
    <citation type="submission" date="2016-04" db="EMBL/GenBank/DDBJ databases">
        <authorList>
            <person name="Chen L."/>
            <person name="Zhuang W."/>
            <person name="Wang G."/>
        </authorList>
    </citation>
    <scope>NUCLEOTIDE SEQUENCE [LARGE SCALE GENOMIC DNA]</scope>
    <source>
        <strain evidence="3">208</strain>
    </source>
</reference>